<comment type="caution">
    <text evidence="1">The sequence shown here is derived from an EMBL/GenBank/DDBJ whole genome shotgun (WGS) entry which is preliminary data.</text>
</comment>
<dbReference type="RefSeq" id="WP_267770424.1">
    <property type="nucleotide sequence ID" value="NZ_JAPNKE010000002.1"/>
</dbReference>
<protein>
    <submittedName>
        <fullName evidence="1">Uncharacterized protein</fullName>
    </submittedName>
</protein>
<organism evidence="1 2">
    <name type="scientific">Nannocystis pusilla</name>
    <dbReference type="NCBI Taxonomy" id="889268"/>
    <lineage>
        <taxon>Bacteria</taxon>
        <taxon>Pseudomonadati</taxon>
        <taxon>Myxococcota</taxon>
        <taxon>Polyangia</taxon>
        <taxon>Nannocystales</taxon>
        <taxon>Nannocystaceae</taxon>
        <taxon>Nannocystis</taxon>
    </lineage>
</organism>
<dbReference type="EMBL" id="JAPNKE010000002">
    <property type="protein sequence ID" value="MCY1007786.1"/>
    <property type="molecule type" value="Genomic_DNA"/>
</dbReference>
<dbReference type="Proteomes" id="UP001150924">
    <property type="component" value="Unassembled WGS sequence"/>
</dbReference>
<gene>
    <name evidence="1" type="ORF">OV079_19955</name>
</gene>
<evidence type="ECO:0000313" key="1">
    <source>
        <dbReference type="EMBL" id="MCY1007786.1"/>
    </source>
</evidence>
<dbReference type="AlphaFoldDB" id="A0A9X3EQ49"/>
<name>A0A9X3EQ49_9BACT</name>
<sequence>MGDELHIIPGRSIGPFRLGEPGEPQVALLDGERTVEMRGAMRVVLTRDVSLFIEDGVVTQVGIHGEHPACTAEGLRLGMKLGQVQGRLRVDPVDEVLLLEGVAGLCFSTDEGTGRAATANLERGEPVVLSRKDRITWIGVIPPENDSHEVVPVRLK</sequence>
<reference evidence="1" key="1">
    <citation type="submission" date="2022-11" db="EMBL/GenBank/DDBJ databases">
        <title>Minimal conservation of predation-associated metabolite biosynthetic gene clusters underscores biosynthetic potential of Myxococcota including descriptions for ten novel species: Archangium lansinium sp. nov., Myxococcus landrumus sp. nov., Nannocystis bai.</title>
        <authorList>
            <person name="Ahearne A."/>
            <person name="Stevens C."/>
            <person name="Phillips K."/>
        </authorList>
    </citation>
    <scope>NUCLEOTIDE SEQUENCE</scope>
    <source>
        <strain evidence="1">Na p29</strain>
    </source>
</reference>
<proteinExistence type="predicted"/>
<evidence type="ECO:0000313" key="2">
    <source>
        <dbReference type="Proteomes" id="UP001150924"/>
    </source>
</evidence>
<accession>A0A9X3EQ49</accession>
<keyword evidence="2" id="KW-1185">Reference proteome</keyword>